<evidence type="ECO:0000256" key="14">
    <source>
        <dbReference type="PIRSR" id="PIRSR036573-2"/>
    </source>
</evidence>
<comment type="cofactor">
    <cofactor evidence="14">
        <name>Mg(2+)</name>
        <dbReference type="ChEBI" id="CHEBI:18420"/>
    </cofactor>
    <text evidence="14">Binds 2 magnesium ions.</text>
</comment>
<dbReference type="GO" id="GO:0042276">
    <property type="term" value="P:error-prone translesion synthesis"/>
    <property type="evidence" value="ECO:0007669"/>
    <property type="project" value="InterPro"/>
</dbReference>
<dbReference type="SUPFAM" id="SSF100879">
    <property type="entry name" value="Lesion bypass DNA polymerase (Y-family), little finger domain"/>
    <property type="match status" value="1"/>
</dbReference>
<dbReference type="Gene3D" id="6.10.250.1630">
    <property type="match status" value="1"/>
</dbReference>
<dbReference type="PANTHER" id="PTHR45990:SF1">
    <property type="entry name" value="DNA REPAIR PROTEIN REV1"/>
    <property type="match status" value="1"/>
</dbReference>
<evidence type="ECO:0000313" key="18">
    <source>
        <dbReference type="Proteomes" id="UP000230750"/>
    </source>
</evidence>
<dbReference type="Pfam" id="PF00817">
    <property type="entry name" value="IMS"/>
    <property type="match status" value="1"/>
</dbReference>
<proteinExistence type="inferred from homology"/>
<evidence type="ECO:0000256" key="15">
    <source>
        <dbReference type="SAM" id="MobiDB-lite"/>
    </source>
</evidence>
<feature type="compositionally biased region" description="Polar residues" evidence="15">
    <location>
        <begin position="41"/>
        <end position="52"/>
    </location>
</feature>
<evidence type="ECO:0000256" key="8">
    <source>
        <dbReference type="ARBA" id="ARBA00022763"/>
    </source>
</evidence>
<feature type="compositionally biased region" description="Basic and acidic residues" evidence="15">
    <location>
        <begin position="987"/>
        <end position="1009"/>
    </location>
</feature>
<evidence type="ECO:0000256" key="12">
    <source>
        <dbReference type="ARBA" id="ARBA00023242"/>
    </source>
</evidence>
<dbReference type="OrthoDB" id="427711at2759"/>
<gene>
    <name evidence="17" type="ORF">BSL78_11733</name>
</gene>
<dbReference type="InterPro" id="IPR017961">
    <property type="entry name" value="DNA_pol_Y-fam_little_finger"/>
</dbReference>
<dbReference type="FunFam" id="3.30.1490.100:FF:000001">
    <property type="entry name" value="DNA repair protein REV1"/>
    <property type="match status" value="1"/>
</dbReference>
<evidence type="ECO:0000256" key="11">
    <source>
        <dbReference type="ARBA" id="ARBA00023204"/>
    </source>
</evidence>
<dbReference type="InterPro" id="IPR001126">
    <property type="entry name" value="UmuC"/>
</dbReference>
<evidence type="ECO:0000313" key="17">
    <source>
        <dbReference type="EMBL" id="PIK51365.1"/>
    </source>
</evidence>
<feature type="domain" description="UmuC" evidence="16">
    <location>
        <begin position="281"/>
        <end position="575"/>
    </location>
</feature>
<feature type="binding site" evidence="14">
    <location>
        <position position="285"/>
    </location>
    <ligand>
        <name>Mg(2+)</name>
        <dbReference type="ChEBI" id="CHEBI:18420"/>
        <label>1</label>
    </ligand>
</feature>
<sequence length="1009" mass="111451">MKECCSDKEAPQPQQYHSKTVSLSNDQEGSSAKDSERGSNSKEGLTFSSSPETARDRNKQDISRPTNLWKSAKPRSFQESSSPSSTSQGGSIPREGSNPSSQSGSSPDGVPSCKSSESTQRRSSPECSSFIDSSQKCCSIPGQSQAGSNPTFSQKESNLNSSDGNFTKSSDVESHKIKRHSWQANDPTFLSAFYSRSTYHHLSTWRMEHKKFVNGLQKVEERKFPGKQKLHVLMESCCTEAGVGKDTKHPVPSGYSLPTTNLVVQERGINCKKMFEEKSVIMHIDMDCFFVAVSLLEYPELRGEAVAVTGHSAAMRTPVKVDMPDNFDRAHLEKKSWNCPTAKSIKSKSRKETTQQTSLTGDVTGRIVSNTTEQQGSNEHRASSRQSVNVERNKGCEEPASNQEKKGNMDSVTVETPAGNWLLFNPLAEIASCSYEARAFGVAKGMLLSKGLELCPHLKTVPYDFESYHRVSRILYETVASFTNEIGAISCDDMFVDVTKTLRDTTASPLEFAQLVQDEIFSKTQCTASIGIASNTLLAKLCTKKAKPNGIYQLEEDKVDEFMQTVPVKELPGVGNATNQKLKNLGITTCSELQQMSLSALQSRFGKKQGQDLFENCRGESDQPIRIEKEQKVVSSTVNFGIRFFEKAETEKFVSDLAEVVVKKLKRTGVAGRTITVKLKIRKTNLPTENQTFLGHGFCDNRCRSNTLKQETDDLSIIQKECQKLLLVMKPCATDIRGVGIQISRLKKVSKSSHASKSLKDMMVKKEPNVTKSPELVKKRSEVTKSSKLNVTKTLQDTLVKKGSEVTKTPVLVKKSLEFTEPSKVVTKTTEARSVPFMDSEPASDMGEQDSVKSPNKYSNKSAATESAAVTRKGGLTAFLKPASMCKPKLDVSLKSSSKRRVLSTGDLPSEYRSSLDPDVLKELPPDILKEVLEEERSTAGKTTAVETLGHVDDLPSFQEIDQASFQALPTEIQGELLSAYRRKVSHMSEKTPEKKSQRSGDFRKSFET</sequence>
<feature type="compositionally biased region" description="Polar residues" evidence="15">
    <location>
        <begin position="852"/>
        <end position="865"/>
    </location>
</feature>
<keyword evidence="5 13" id="KW-0808">Transferase</keyword>
<feature type="compositionally biased region" description="Polar residues" evidence="15">
    <location>
        <begin position="12"/>
        <end position="30"/>
    </location>
</feature>
<comment type="subcellular location">
    <subcellularLocation>
        <location evidence="1 13">Nucleus</location>
    </subcellularLocation>
</comment>
<feature type="compositionally biased region" description="Polar residues" evidence="15">
    <location>
        <begin position="141"/>
        <end position="169"/>
    </location>
</feature>
<evidence type="ECO:0000256" key="6">
    <source>
        <dbReference type="ARBA" id="ARBA00022695"/>
    </source>
</evidence>
<dbReference type="GO" id="GO:0006281">
    <property type="term" value="P:DNA repair"/>
    <property type="evidence" value="ECO:0007669"/>
    <property type="project" value="UniProtKB-KW"/>
</dbReference>
<keyword evidence="9 14" id="KW-0460">Magnesium</keyword>
<comment type="similarity">
    <text evidence="2 13">Belongs to the DNA polymerase type-Y family.</text>
</comment>
<dbReference type="EC" id="2.7.7.-" evidence="13"/>
<dbReference type="GO" id="GO:0070987">
    <property type="term" value="P:error-free translesion synthesis"/>
    <property type="evidence" value="ECO:0007669"/>
    <property type="project" value="TreeGrafter"/>
</dbReference>
<feature type="compositionally biased region" description="Low complexity" evidence="15">
    <location>
        <begin position="77"/>
        <end position="112"/>
    </location>
</feature>
<comment type="function">
    <text evidence="13">Deoxycytidyl transferase involved in DNA repair. Transfers a dCMP residue from dCTP to the 3'-end of a DNA primer in a template-dependent reaction. May assist in the first step in the bypass of abasic lesions by the insertion of a nucleotide opposite the lesion. Required for normal induction of mutations by physical and chemical agents.</text>
</comment>
<dbReference type="GO" id="GO:0046872">
    <property type="term" value="F:metal ion binding"/>
    <property type="evidence" value="ECO:0007669"/>
    <property type="project" value="UniProtKB-KW"/>
</dbReference>
<keyword evidence="11 13" id="KW-0234">DNA repair</keyword>
<keyword evidence="7 14" id="KW-0479">Metal-binding</keyword>
<evidence type="ECO:0000259" key="16">
    <source>
        <dbReference type="PROSITE" id="PS50173"/>
    </source>
</evidence>
<feature type="region of interest" description="Disordered" evidence="15">
    <location>
        <begin position="141"/>
        <end position="172"/>
    </location>
</feature>
<dbReference type="SUPFAM" id="SSF56672">
    <property type="entry name" value="DNA/RNA polymerases"/>
    <property type="match status" value="2"/>
</dbReference>
<dbReference type="InterPro" id="IPR036775">
    <property type="entry name" value="DNA_pol_Y-fam_lit_finger_sf"/>
</dbReference>
<keyword evidence="4 13" id="KW-0237">DNA synthesis</keyword>
<feature type="compositionally biased region" description="Basic and acidic residues" evidence="15">
    <location>
        <begin position="391"/>
        <end position="408"/>
    </location>
</feature>
<evidence type="ECO:0000256" key="1">
    <source>
        <dbReference type="ARBA" id="ARBA00004123"/>
    </source>
</evidence>
<comment type="caution">
    <text evidence="17">The sequence shown here is derived from an EMBL/GenBank/DDBJ whole genome shotgun (WGS) entry which is preliminary data.</text>
</comment>
<feature type="region of interest" description="Disordered" evidence="15">
    <location>
        <begin position="341"/>
        <end position="411"/>
    </location>
</feature>
<dbReference type="Gene3D" id="3.30.70.270">
    <property type="match status" value="2"/>
</dbReference>
<dbReference type="Gene3D" id="3.30.1490.100">
    <property type="entry name" value="DNA polymerase, Y-family, little finger domain"/>
    <property type="match status" value="1"/>
</dbReference>
<dbReference type="InterPro" id="IPR053848">
    <property type="entry name" value="IMS_HHH_1"/>
</dbReference>
<dbReference type="PROSITE" id="PS50173">
    <property type="entry name" value="UMUC"/>
    <property type="match status" value="1"/>
</dbReference>
<dbReference type="InterPro" id="IPR012112">
    <property type="entry name" value="REV1"/>
</dbReference>
<evidence type="ECO:0000256" key="5">
    <source>
        <dbReference type="ARBA" id="ARBA00022679"/>
    </source>
</evidence>
<dbReference type="InterPro" id="IPR043128">
    <property type="entry name" value="Rev_trsase/Diguanyl_cyclase"/>
</dbReference>
<accession>A0A2G8KTT0</accession>
<dbReference type="Pfam" id="PF11799">
    <property type="entry name" value="IMS_C"/>
    <property type="match status" value="1"/>
</dbReference>
<keyword evidence="6 13" id="KW-0548">Nucleotidyltransferase</keyword>
<evidence type="ECO:0000256" key="10">
    <source>
        <dbReference type="ARBA" id="ARBA00023125"/>
    </source>
</evidence>
<dbReference type="PANTHER" id="PTHR45990">
    <property type="entry name" value="DNA REPAIR PROTEIN REV1"/>
    <property type="match status" value="1"/>
</dbReference>
<keyword evidence="8 13" id="KW-0227">DNA damage</keyword>
<keyword evidence="10 13" id="KW-0238">DNA-binding</keyword>
<dbReference type="GO" id="GO:0005634">
    <property type="term" value="C:nucleus"/>
    <property type="evidence" value="ECO:0007669"/>
    <property type="project" value="UniProtKB-SubCell"/>
</dbReference>
<feature type="region of interest" description="Disordered" evidence="15">
    <location>
        <begin position="897"/>
        <end position="919"/>
    </location>
</feature>
<evidence type="ECO:0000256" key="3">
    <source>
        <dbReference type="ARBA" id="ARBA00020399"/>
    </source>
</evidence>
<reference evidence="17" key="1">
    <citation type="journal article" date="2017" name="PLoS Biol.">
        <title>The sea cucumber genome provides insights into morphological evolution and visceral regeneration.</title>
        <authorList>
            <person name="Zhang X."/>
            <person name="Sun L."/>
            <person name="Yuan J."/>
            <person name="Sun Y."/>
            <person name="Gao Y."/>
            <person name="Zhang L."/>
            <person name="Li S."/>
            <person name="Dai H."/>
            <person name="Hamel J.F."/>
            <person name="Liu C."/>
            <person name="Yu Y."/>
            <person name="Liu S."/>
            <person name="Lin W."/>
            <person name="Guo K."/>
            <person name="Jin S."/>
            <person name="Xu P."/>
            <person name="Storey K.B."/>
            <person name="Huan P."/>
            <person name="Zhang T."/>
            <person name="Zhou Y."/>
            <person name="Zhang J."/>
            <person name="Lin C."/>
            <person name="Li X."/>
            <person name="Xing L."/>
            <person name="Huo D."/>
            <person name="Sun M."/>
            <person name="Wang L."/>
            <person name="Mercier A."/>
            <person name="Li F."/>
            <person name="Yang H."/>
            <person name="Xiang J."/>
        </authorList>
    </citation>
    <scope>NUCLEOTIDE SEQUENCE [LARGE SCALE GENOMIC DNA]</scope>
    <source>
        <strain evidence="17">Shaxun</strain>
        <tissue evidence="17">Muscle</tissue>
    </source>
</reference>
<dbReference type="GO" id="GO:0017125">
    <property type="term" value="F:deoxycytidyl transferase activity"/>
    <property type="evidence" value="ECO:0007669"/>
    <property type="project" value="TreeGrafter"/>
</dbReference>
<dbReference type="AlphaFoldDB" id="A0A2G8KTT0"/>
<dbReference type="Gene3D" id="6.10.250.1490">
    <property type="match status" value="1"/>
</dbReference>
<dbReference type="Gene3D" id="3.40.1170.60">
    <property type="match status" value="1"/>
</dbReference>
<evidence type="ECO:0000256" key="13">
    <source>
        <dbReference type="PIRNR" id="PIRNR036573"/>
    </source>
</evidence>
<evidence type="ECO:0000256" key="2">
    <source>
        <dbReference type="ARBA" id="ARBA00010945"/>
    </source>
</evidence>
<dbReference type="Pfam" id="PF21999">
    <property type="entry name" value="IMS_HHH_1"/>
    <property type="match status" value="1"/>
</dbReference>
<keyword evidence="12 13" id="KW-0539">Nucleus</keyword>
<protein>
    <recommendedName>
        <fullName evidence="3 13">DNA repair protein REV1</fullName>
        <ecNumber evidence="13">2.7.7.-</ecNumber>
    </recommendedName>
</protein>
<feature type="compositionally biased region" description="Polar residues" evidence="15">
    <location>
        <begin position="354"/>
        <end position="377"/>
    </location>
</feature>
<feature type="binding site" evidence="14">
    <location>
        <position position="492"/>
    </location>
    <ligand>
        <name>Mg(2+)</name>
        <dbReference type="ChEBI" id="CHEBI:18420"/>
        <label>1</label>
    </ligand>
</feature>
<feature type="compositionally biased region" description="Basic and acidic residues" evidence="15">
    <location>
        <begin position="53"/>
        <end position="62"/>
    </location>
</feature>
<dbReference type="STRING" id="307972.A0A2G8KTT0"/>
<evidence type="ECO:0000256" key="7">
    <source>
        <dbReference type="ARBA" id="ARBA00022723"/>
    </source>
</evidence>
<feature type="region of interest" description="Disordered" evidence="15">
    <location>
        <begin position="984"/>
        <end position="1009"/>
    </location>
</feature>
<feature type="compositionally biased region" description="Basic and acidic residues" evidence="15">
    <location>
        <begin position="31"/>
        <end position="40"/>
    </location>
</feature>
<feature type="compositionally biased region" description="Basic and acidic residues" evidence="15">
    <location>
        <begin position="1"/>
        <end position="10"/>
    </location>
</feature>
<dbReference type="PIRSF" id="PIRSF036573">
    <property type="entry name" value="REV1"/>
    <property type="match status" value="1"/>
</dbReference>
<dbReference type="Proteomes" id="UP000230750">
    <property type="component" value="Unassembled WGS sequence"/>
</dbReference>
<dbReference type="Gene3D" id="1.10.150.20">
    <property type="entry name" value="5' to 3' exonuclease, C-terminal subdomain"/>
    <property type="match status" value="1"/>
</dbReference>
<feature type="region of interest" description="Disordered" evidence="15">
    <location>
        <begin position="1"/>
        <end position="128"/>
    </location>
</feature>
<dbReference type="EMBL" id="MRZV01000376">
    <property type="protein sequence ID" value="PIK51365.1"/>
    <property type="molecule type" value="Genomic_DNA"/>
</dbReference>
<organism evidence="17 18">
    <name type="scientific">Stichopus japonicus</name>
    <name type="common">Sea cucumber</name>
    <dbReference type="NCBI Taxonomy" id="307972"/>
    <lineage>
        <taxon>Eukaryota</taxon>
        <taxon>Metazoa</taxon>
        <taxon>Echinodermata</taxon>
        <taxon>Eleutherozoa</taxon>
        <taxon>Echinozoa</taxon>
        <taxon>Holothuroidea</taxon>
        <taxon>Aspidochirotacea</taxon>
        <taxon>Aspidochirotida</taxon>
        <taxon>Stichopodidae</taxon>
        <taxon>Apostichopus</taxon>
    </lineage>
</organism>
<dbReference type="GO" id="GO:0003684">
    <property type="term" value="F:damaged DNA binding"/>
    <property type="evidence" value="ECO:0007669"/>
    <property type="project" value="UniProtKB-UniRule"/>
</dbReference>
<dbReference type="InterPro" id="IPR043502">
    <property type="entry name" value="DNA/RNA_pol_sf"/>
</dbReference>
<dbReference type="GO" id="GO:0003887">
    <property type="term" value="F:DNA-directed DNA polymerase activity"/>
    <property type="evidence" value="ECO:0007669"/>
    <property type="project" value="InterPro"/>
</dbReference>
<evidence type="ECO:0000256" key="9">
    <source>
        <dbReference type="ARBA" id="ARBA00022842"/>
    </source>
</evidence>
<name>A0A2G8KTT0_STIJA</name>
<evidence type="ECO:0000256" key="4">
    <source>
        <dbReference type="ARBA" id="ARBA00022634"/>
    </source>
</evidence>
<keyword evidence="18" id="KW-1185">Reference proteome</keyword>
<feature type="region of interest" description="Disordered" evidence="15">
    <location>
        <begin position="823"/>
        <end position="867"/>
    </location>
</feature>